<comment type="caution">
    <text evidence="1">The sequence shown here is derived from an EMBL/GenBank/DDBJ whole genome shotgun (WGS) entry which is preliminary data.</text>
</comment>
<proteinExistence type="predicted"/>
<dbReference type="InterPro" id="IPR046938">
    <property type="entry name" value="DNA_clamp_sf"/>
</dbReference>
<sequence>MEKVNSLEFVHGDLYGVAMDVVKKWVHKQNTRPVLQYAQHTVDGDIVATDSHRLIKIRKIHGFKEEYLVDPKHFNFAKGNYPNTEQLSSRDEHIETIVLSKEHIKLWLQLFKSMNQTLIIMKERMGIAKMCFKENHIEIELSVHKVIIQLPHEVYQKPDMDAVSFRVEYMRDALEAHMKMNSEQLTFNFRGPHKPMIMDDDRAVMTMILPVRTT</sequence>
<evidence type="ECO:0000313" key="1">
    <source>
        <dbReference type="EMBL" id="MET3658133.1"/>
    </source>
</evidence>
<name>A0ABV2KDJ5_SPOPS</name>
<protein>
    <recommendedName>
        <fullName evidence="3">DNA polymerase III beta sliding clamp C-terminal domain-containing protein</fullName>
    </recommendedName>
</protein>
<dbReference type="Proteomes" id="UP001549104">
    <property type="component" value="Unassembled WGS sequence"/>
</dbReference>
<dbReference type="RefSeq" id="WP_354313816.1">
    <property type="nucleotide sequence ID" value="NZ_JBEPME010000005.1"/>
</dbReference>
<reference evidence="1 2" key="1">
    <citation type="submission" date="2024-06" db="EMBL/GenBank/DDBJ databases">
        <title>Sorghum-associated microbial communities from plants grown in Nebraska, USA.</title>
        <authorList>
            <person name="Schachtman D."/>
        </authorList>
    </citation>
    <scope>NUCLEOTIDE SEQUENCE [LARGE SCALE GENOMIC DNA]</scope>
    <source>
        <strain evidence="1 2">1288</strain>
    </source>
</reference>
<dbReference type="SUPFAM" id="SSF55979">
    <property type="entry name" value="DNA clamp"/>
    <property type="match status" value="1"/>
</dbReference>
<gene>
    <name evidence="1" type="ORF">ABIC55_003250</name>
</gene>
<evidence type="ECO:0008006" key="3">
    <source>
        <dbReference type="Google" id="ProtNLM"/>
    </source>
</evidence>
<dbReference type="Gene3D" id="3.70.10.10">
    <property type="match status" value="1"/>
</dbReference>
<organism evidence="1 2">
    <name type="scientific">Sporosarcina psychrophila</name>
    <name type="common">Bacillus psychrophilus</name>
    <dbReference type="NCBI Taxonomy" id="1476"/>
    <lineage>
        <taxon>Bacteria</taxon>
        <taxon>Bacillati</taxon>
        <taxon>Bacillota</taxon>
        <taxon>Bacilli</taxon>
        <taxon>Bacillales</taxon>
        <taxon>Caryophanaceae</taxon>
        <taxon>Sporosarcina</taxon>
    </lineage>
</organism>
<keyword evidence="2" id="KW-1185">Reference proteome</keyword>
<evidence type="ECO:0000313" key="2">
    <source>
        <dbReference type="Proteomes" id="UP001549104"/>
    </source>
</evidence>
<accession>A0ABV2KDJ5</accession>
<dbReference type="EMBL" id="JBEPME010000005">
    <property type="protein sequence ID" value="MET3658133.1"/>
    <property type="molecule type" value="Genomic_DNA"/>
</dbReference>